<organism evidence="1 2">
    <name type="scientific">Mitosporidium daphniae</name>
    <dbReference type="NCBI Taxonomy" id="1485682"/>
    <lineage>
        <taxon>Eukaryota</taxon>
        <taxon>Fungi</taxon>
        <taxon>Fungi incertae sedis</taxon>
        <taxon>Microsporidia</taxon>
        <taxon>Mitosporidium</taxon>
    </lineage>
</organism>
<sequence>RYPVASPPSVATSYSFAKDRKLTAVYAIFDLLRLPIDKIDQYYDEYQISGLLSNVEAEFQLLKASIGSDSDIDDEIKYA</sequence>
<dbReference type="AlphaFoldDB" id="A0A098VQY6"/>
<dbReference type="EMBL" id="JMKJ01000288">
    <property type="protein sequence ID" value="KGG51443.1"/>
    <property type="molecule type" value="Genomic_DNA"/>
</dbReference>
<dbReference type="VEuPathDB" id="MicrosporidiaDB:DI09_35p310"/>
<name>A0A098VQY6_9MICR</name>
<feature type="non-terminal residue" evidence="1">
    <location>
        <position position="1"/>
    </location>
</feature>
<evidence type="ECO:0000313" key="2">
    <source>
        <dbReference type="Proteomes" id="UP000029725"/>
    </source>
</evidence>
<dbReference type="Proteomes" id="UP000029725">
    <property type="component" value="Unassembled WGS sequence"/>
</dbReference>
<reference evidence="1 2" key="1">
    <citation type="submission" date="2014-04" db="EMBL/GenBank/DDBJ databases">
        <title>A new species of microsporidia sheds light on the evolution of extreme parasitism.</title>
        <authorList>
            <person name="Haag K.L."/>
            <person name="James T.Y."/>
            <person name="Larsson R."/>
            <person name="Schaer T.M."/>
            <person name="Refardt D."/>
            <person name="Pombert J.-F."/>
            <person name="Ebert D."/>
        </authorList>
    </citation>
    <scope>NUCLEOTIDE SEQUENCE [LARGE SCALE GENOMIC DNA]</scope>
    <source>
        <strain evidence="1 2">UGP3</strain>
        <tissue evidence="1">Spores</tissue>
    </source>
</reference>
<dbReference type="GeneID" id="25259695"/>
<gene>
    <name evidence="1" type="ORF">DI09_35p310</name>
</gene>
<dbReference type="HOGENOM" id="CLU_2612507_0_0_1"/>
<keyword evidence="2" id="KW-1185">Reference proteome</keyword>
<comment type="caution">
    <text evidence="1">The sequence shown here is derived from an EMBL/GenBank/DDBJ whole genome shotgun (WGS) entry which is preliminary data.</text>
</comment>
<proteinExistence type="predicted"/>
<evidence type="ECO:0000313" key="1">
    <source>
        <dbReference type="EMBL" id="KGG51443.1"/>
    </source>
</evidence>
<accession>A0A098VQY6</accession>
<protein>
    <submittedName>
        <fullName evidence="1">Uncharacterized protein</fullName>
    </submittedName>
</protein>
<dbReference type="RefSeq" id="XP_013237870.1">
    <property type="nucleotide sequence ID" value="XM_013382416.1"/>
</dbReference>